<name>A0A0E9UPF4_ANGAN</name>
<dbReference type="AlphaFoldDB" id="A0A0E9UPF4"/>
<dbReference type="EMBL" id="GBXM01040890">
    <property type="protein sequence ID" value="JAH67687.1"/>
    <property type="molecule type" value="Transcribed_RNA"/>
</dbReference>
<accession>A0A0E9UPF4</accession>
<reference evidence="1" key="2">
    <citation type="journal article" date="2015" name="Fish Shellfish Immunol.">
        <title>Early steps in the European eel (Anguilla anguilla)-Vibrio vulnificus interaction in the gills: Role of the RtxA13 toxin.</title>
        <authorList>
            <person name="Callol A."/>
            <person name="Pajuelo D."/>
            <person name="Ebbesson L."/>
            <person name="Teles M."/>
            <person name="MacKenzie S."/>
            <person name="Amaro C."/>
        </authorList>
    </citation>
    <scope>NUCLEOTIDE SEQUENCE</scope>
</reference>
<reference evidence="1" key="1">
    <citation type="submission" date="2014-11" db="EMBL/GenBank/DDBJ databases">
        <authorList>
            <person name="Amaro Gonzalez C."/>
        </authorList>
    </citation>
    <scope>NUCLEOTIDE SEQUENCE</scope>
</reference>
<protein>
    <submittedName>
        <fullName evidence="1">Uncharacterized protein</fullName>
    </submittedName>
</protein>
<organism evidence="1">
    <name type="scientific">Anguilla anguilla</name>
    <name type="common">European freshwater eel</name>
    <name type="synonym">Muraena anguilla</name>
    <dbReference type="NCBI Taxonomy" id="7936"/>
    <lineage>
        <taxon>Eukaryota</taxon>
        <taxon>Metazoa</taxon>
        <taxon>Chordata</taxon>
        <taxon>Craniata</taxon>
        <taxon>Vertebrata</taxon>
        <taxon>Euteleostomi</taxon>
        <taxon>Actinopterygii</taxon>
        <taxon>Neopterygii</taxon>
        <taxon>Teleostei</taxon>
        <taxon>Anguilliformes</taxon>
        <taxon>Anguillidae</taxon>
        <taxon>Anguilla</taxon>
    </lineage>
</organism>
<proteinExistence type="predicted"/>
<evidence type="ECO:0000313" key="1">
    <source>
        <dbReference type="EMBL" id="JAH67687.1"/>
    </source>
</evidence>
<sequence>MIVTQYLHCAGVTSFAHTLCLSLSNH</sequence>